<dbReference type="Proteomes" id="UP000006138">
    <property type="component" value="Chromosome"/>
</dbReference>
<dbReference type="AlphaFoldDB" id="A0A9R0UAH1"/>
<keyword evidence="3" id="KW-1185">Reference proteome</keyword>
<dbReference type="RefSeq" id="WP_014467245.1">
    <property type="nucleotide sequence ID" value="NC_017186.1"/>
</dbReference>
<dbReference type="KEGG" id="amn:RAM_27260"/>
<name>A0A9R0UAH1_AMYMS</name>
<feature type="region of interest" description="Disordered" evidence="1">
    <location>
        <begin position="1"/>
        <end position="27"/>
    </location>
</feature>
<evidence type="ECO:0000256" key="1">
    <source>
        <dbReference type="SAM" id="MobiDB-lite"/>
    </source>
</evidence>
<dbReference type="GeneID" id="92877133"/>
<accession>A0A9R0UAH1</accession>
<evidence type="ECO:0000313" key="2">
    <source>
        <dbReference type="EMBL" id="AEK43929.1"/>
    </source>
</evidence>
<dbReference type="EMBL" id="CP002896">
    <property type="protein sequence ID" value="AEK43929.1"/>
    <property type="molecule type" value="Genomic_DNA"/>
</dbReference>
<sequence length="50" mass="5004">MIETPDAIGGANPASAFATGLGSPPGRVPVAAVRVTSRPKSGMIRNSSRP</sequence>
<reference evidence="2 3" key="1">
    <citation type="journal article" date="2011" name="J. Bacteriol.">
        <title>Whole genome sequence of the rifamycin B-producing strain Amycolatopsis mediterranei S699.</title>
        <authorList>
            <person name="Verma M."/>
            <person name="Kaur J."/>
            <person name="Kumar M."/>
            <person name="Kumari K."/>
            <person name="Saxena A."/>
            <person name="Anand S."/>
            <person name="Nigam A."/>
            <person name="Ravi V."/>
            <person name="Raghuvanshi S."/>
            <person name="Khurana P."/>
            <person name="Tyagi A.K."/>
            <person name="Khurana J.P."/>
            <person name="Lal R."/>
        </authorList>
    </citation>
    <scope>NUCLEOTIDE SEQUENCE [LARGE SCALE GENOMIC DNA]</scope>
    <source>
        <strain evidence="2 3">S699</strain>
    </source>
</reference>
<organism evidence="2 3">
    <name type="scientific">Amycolatopsis mediterranei (strain S699)</name>
    <name type="common">Nocardia mediterranei</name>
    <dbReference type="NCBI Taxonomy" id="713604"/>
    <lineage>
        <taxon>Bacteria</taxon>
        <taxon>Bacillati</taxon>
        <taxon>Actinomycetota</taxon>
        <taxon>Actinomycetes</taxon>
        <taxon>Pseudonocardiales</taxon>
        <taxon>Pseudonocardiaceae</taxon>
        <taxon>Amycolatopsis</taxon>
    </lineage>
</organism>
<proteinExistence type="predicted"/>
<protein>
    <submittedName>
        <fullName evidence="2">Uncharacterized protein</fullName>
    </submittedName>
</protein>
<gene>
    <name evidence="2" type="ordered locus">RAM_27260</name>
</gene>
<evidence type="ECO:0000313" key="3">
    <source>
        <dbReference type="Proteomes" id="UP000006138"/>
    </source>
</evidence>